<evidence type="ECO:0000313" key="6">
    <source>
        <dbReference type="Proteomes" id="UP000186817"/>
    </source>
</evidence>
<protein>
    <recommendedName>
        <fullName evidence="4">PARP-type domain-containing protein</fullName>
    </recommendedName>
</protein>
<gene>
    <name evidence="5" type="ORF">AK812_SmicGene23411</name>
</gene>
<feature type="compositionally biased region" description="Polar residues" evidence="3">
    <location>
        <begin position="529"/>
        <end position="538"/>
    </location>
</feature>
<feature type="region of interest" description="Disordered" evidence="3">
    <location>
        <begin position="194"/>
        <end position="242"/>
    </location>
</feature>
<keyword evidence="1" id="KW-0479">Metal-binding</keyword>
<dbReference type="AlphaFoldDB" id="A0A1Q9DH99"/>
<reference evidence="5 6" key="1">
    <citation type="submission" date="2016-02" db="EMBL/GenBank/DDBJ databases">
        <title>Genome analysis of coral dinoflagellate symbionts highlights evolutionary adaptations to a symbiotic lifestyle.</title>
        <authorList>
            <person name="Aranda M."/>
            <person name="Li Y."/>
            <person name="Liew Y.J."/>
            <person name="Baumgarten S."/>
            <person name="Simakov O."/>
            <person name="Wilson M."/>
            <person name="Piel J."/>
            <person name="Ashoor H."/>
            <person name="Bougouffa S."/>
            <person name="Bajic V.B."/>
            <person name="Ryu T."/>
            <person name="Ravasi T."/>
            <person name="Bayer T."/>
            <person name="Micklem G."/>
            <person name="Kim H."/>
            <person name="Bhak J."/>
            <person name="Lajeunesse T.C."/>
            <person name="Voolstra C.R."/>
        </authorList>
    </citation>
    <scope>NUCLEOTIDE SEQUENCE [LARGE SCALE GENOMIC DNA]</scope>
    <source>
        <strain evidence="5 6">CCMP2467</strain>
    </source>
</reference>
<dbReference type="Proteomes" id="UP000186817">
    <property type="component" value="Unassembled WGS sequence"/>
</dbReference>
<dbReference type="PROSITE" id="PS50064">
    <property type="entry name" value="ZF_PARP_2"/>
    <property type="match status" value="1"/>
</dbReference>
<evidence type="ECO:0000256" key="1">
    <source>
        <dbReference type="ARBA" id="ARBA00022723"/>
    </source>
</evidence>
<evidence type="ECO:0000256" key="2">
    <source>
        <dbReference type="ARBA" id="ARBA00022833"/>
    </source>
</evidence>
<evidence type="ECO:0000256" key="3">
    <source>
        <dbReference type="SAM" id="MobiDB-lite"/>
    </source>
</evidence>
<sequence length="538" mass="60489">MEISIENGWERGDLERAWHEHWTPLGMQQGPLYGYGVYCADAELKFRESSTKADEYAEDTNEFDPDDLPMPQLHSCECLGERRQDVLDGPYHSVLGDRVVKLKMPVCKMDPADLAGRAVTSMRKEAALQVHDNNQIFPEFILYYKRLTRMVIRMLLCVDSLGHAFMQQMMMGGMMPGLMPGMPGLPGMPAISEQQTTPAAEKLRASQPAVAQAAEPEALPSAPEAAPVAKAKEPPPSLSQPKKEVLEWPAWLRFGAPCSVCGDASTADAQPHGVICRRRRKNTVGGCGKGVCWVCMEREPRSKFGMVRTTREEFESLEESAWWMHEACMEPSDLRAYFGGEKELAEARAAADASDTVVPDKVKTKEPDVDPLEAEQERIKKMPVKELKAYLDRHNTSHADLFEKPDLLARALEVALKSGPEPPPGPAWMKSGDICRLCGKPQMQDEGGVFCRRRRQDGRIAGCGEAICWRCMKRAPKDAFGKVRCTKEEFAGLGQDAWWMHQHCFEDGDWQDYFGEPEPEEERWRRTGESNWQLGERV</sequence>
<organism evidence="5 6">
    <name type="scientific">Symbiodinium microadriaticum</name>
    <name type="common">Dinoflagellate</name>
    <name type="synonym">Zooxanthella microadriatica</name>
    <dbReference type="NCBI Taxonomy" id="2951"/>
    <lineage>
        <taxon>Eukaryota</taxon>
        <taxon>Sar</taxon>
        <taxon>Alveolata</taxon>
        <taxon>Dinophyceae</taxon>
        <taxon>Suessiales</taxon>
        <taxon>Symbiodiniaceae</taxon>
        <taxon>Symbiodinium</taxon>
    </lineage>
</organism>
<keyword evidence="6" id="KW-1185">Reference proteome</keyword>
<proteinExistence type="predicted"/>
<dbReference type="OrthoDB" id="436687at2759"/>
<comment type="caution">
    <text evidence="5">The sequence shown here is derived from an EMBL/GenBank/DDBJ whole genome shotgun (WGS) entry which is preliminary data.</text>
</comment>
<evidence type="ECO:0000259" key="4">
    <source>
        <dbReference type="PROSITE" id="PS50064"/>
    </source>
</evidence>
<dbReference type="EMBL" id="LSRX01000537">
    <property type="protein sequence ID" value="OLP94558.1"/>
    <property type="molecule type" value="Genomic_DNA"/>
</dbReference>
<feature type="region of interest" description="Disordered" evidence="3">
    <location>
        <begin position="516"/>
        <end position="538"/>
    </location>
</feature>
<dbReference type="GO" id="GO:0003677">
    <property type="term" value="F:DNA binding"/>
    <property type="evidence" value="ECO:0007669"/>
    <property type="project" value="InterPro"/>
</dbReference>
<feature type="domain" description="PARP-type" evidence="4">
    <location>
        <begin position="461"/>
        <end position="505"/>
    </location>
</feature>
<feature type="compositionally biased region" description="Low complexity" evidence="3">
    <location>
        <begin position="205"/>
        <end position="229"/>
    </location>
</feature>
<keyword evidence="2" id="KW-0862">Zinc</keyword>
<name>A0A1Q9DH99_SYMMI</name>
<dbReference type="GO" id="GO:0008270">
    <property type="term" value="F:zinc ion binding"/>
    <property type="evidence" value="ECO:0007669"/>
    <property type="project" value="InterPro"/>
</dbReference>
<evidence type="ECO:0000313" key="5">
    <source>
        <dbReference type="EMBL" id="OLP94558.1"/>
    </source>
</evidence>
<dbReference type="InterPro" id="IPR001510">
    <property type="entry name" value="Znf_PARP"/>
</dbReference>
<accession>A0A1Q9DH99</accession>